<keyword evidence="2" id="KW-0805">Transcription regulation</keyword>
<dbReference type="PANTHER" id="PTHR30126">
    <property type="entry name" value="HTH-TYPE TRANSCRIPTIONAL REGULATOR"/>
    <property type="match status" value="1"/>
</dbReference>
<dbReference type="InterPro" id="IPR036390">
    <property type="entry name" value="WH_DNA-bd_sf"/>
</dbReference>
<dbReference type="SUPFAM" id="SSF46785">
    <property type="entry name" value="Winged helix' DNA-binding domain"/>
    <property type="match status" value="1"/>
</dbReference>
<organism evidence="6 7">
    <name type="scientific">Jiella mangrovi</name>
    <dbReference type="NCBI Taxonomy" id="2821407"/>
    <lineage>
        <taxon>Bacteria</taxon>
        <taxon>Pseudomonadati</taxon>
        <taxon>Pseudomonadota</taxon>
        <taxon>Alphaproteobacteria</taxon>
        <taxon>Hyphomicrobiales</taxon>
        <taxon>Aurantimonadaceae</taxon>
        <taxon>Jiella</taxon>
    </lineage>
</organism>
<comment type="similarity">
    <text evidence="1">Belongs to the LysR transcriptional regulatory family.</text>
</comment>
<evidence type="ECO:0000313" key="7">
    <source>
        <dbReference type="Proteomes" id="UP000678276"/>
    </source>
</evidence>
<evidence type="ECO:0000256" key="1">
    <source>
        <dbReference type="ARBA" id="ARBA00009437"/>
    </source>
</evidence>
<dbReference type="Pfam" id="PF00126">
    <property type="entry name" value="HTH_1"/>
    <property type="match status" value="1"/>
</dbReference>
<evidence type="ECO:0000313" key="6">
    <source>
        <dbReference type="EMBL" id="MBP0615031.1"/>
    </source>
</evidence>
<evidence type="ECO:0000259" key="5">
    <source>
        <dbReference type="PROSITE" id="PS50931"/>
    </source>
</evidence>
<feature type="domain" description="HTH lysR-type" evidence="5">
    <location>
        <begin position="7"/>
        <end position="63"/>
    </location>
</feature>
<evidence type="ECO:0000256" key="2">
    <source>
        <dbReference type="ARBA" id="ARBA00023015"/>
    </source>
</evidence>
<protein>
    <submittedName>
        <fullName evidence="6">LysR family transcriptional regulator</fullName>
    </submittedName>
</protein>
<gene>
    <name evidence="6" type="ORF">J6595_05500</name>
</gene>
<dbReference type="InterPro" id="IPR036388">
    <property type="entry name" value="WH-like_DNA-bd_sf"/>
</dbReference>
<proteinExistence type="inferred from homology"/>
<keyword evidence="3" id="KW-0238">DNA-binding</keyword>
<dbReference type="InterPro" id="IPR000847">
    <property type="entry name" value="LysR_HTH_N"/>
</dbReference>
<dbReference type="InterPro" id="IPR005119">
    <property type="entry name" value="LysR_subst-bd"/>
</dbReference>
<dbReference type="PROSITE" id="PS50931">
    <property type="entry name" value="HTH_LYSR"/>
    <property type="match status" value="1"/>
</dbReference>
<dbReference type="SUPFAM" id="SSF53850">
    <property type="entry name" value="Periplasmic binding protein-like II"/>
    <property type="match status" value="1"/>
</dbReference>
<dbReference type="EMBL" id="JAGJCF010000003">
    <property type="protein sequence ID" value="MBP0615031.1"/>
    <property type="molecule type" value="Genomic_DNA"/>
</dbReference>
<sequence length="326" mass="35988">MRVSGSDLRLLQVFEAVVRHGGFAAAARDLNVSQSTISNHMTALEERLGFVLCQRGRGGFRLTEKGRAAWDASRRLDKALQDFSSDVASVRGELSGELRIGILDAVATDPANRLSDAVKAFGAIAPNVTLVIAQERPQDIQQKVADGLYHCAIGSYRNRIDGIVYDRLHEERHSLYCGRGHEAFSLADDELTDERLQEMPFAHRGYWRDEDTLRQLDWRIGATVYQIEPQLILIQSGRYIGLLPDHFAAQGIAAGRLRAIRPADIGYTCLFELFSPANRRVSDVAAAFIDTVKRIWRTDAGDSASPGAVPAREDGSKFHAALQISA</sequence>
<accession>A0ABS4BE80</accession>
<evidence type="ECO:0000256" key="3">
    <source>
        <dbReference type="ARBA" id="ARBA00023125"/>
    </source>
</evidence>
<evidence type="ECO:0000256" key="4">
    <source>
        <dbReference type="ARBA" id="ARBA00023163"/>
    </source>
</evidence>
<dbReference type="Proteomes" id="UP000678276">
    <property type="component" value="Unassembled WGS sequence"/>
</dbReference>
<dbReference type="Pfam" id="PF03466">
    <property type="entry name" value="LysR_substrate"/>
    <property type="match status" value="1"/>
</dbReference>
<dbReference type="CDD" id="cd05466">
    <property type="entry name" value="PBP2_LTTR_substrate"/>
    <property type="match status" value="1"/>
</dbReference>
<keyword evidence="4" id="KW-0804">Transcription</keyword>
<dbReference type="Gene3D" id="1.10.10.10">
    <property type="entry name" value="Winged helix-like DNA-binding domain superfamily/Winged helix DNA-binding domain"/>
    <property type="match status" value="1"/>
</dbReference>
<dbReference type="PRINTS" id="PR00039">
    <property type="entry name" value="HTHLYSR"/>
</dbReference>
<name>A0ABS4BE80_9HYPH</name>
<dbReference type="Gene3D" id="3.40.190.290">
    <property type="match status" value="1"/>
</dbReference>
<dbReference type="PANTHER" id="PTHR30126:SF98">
    <property type="entry name" value="HTH-TYPE TRANSCRIPTIONAL ACTIVATOR BAUR"/>
    <property type="match status" value="1"/>
</dbReference>
<reference evidence="6 7" key="1">
    <citation type="submission" date="2021-04" db="EMBL/GenBank/DDBJ databases">
        <title>Whole genome sequence of Jiella sp. KSK16Y-1.</title>
        <authorList>
            <person name="Tuo L."/>
        </authorList>
    </citation>
    <scope>NUCLEOTIDE SEQUENCE [LARGE SCALE GENOMIC DNA]</scope>
    <source>
        <strain evidence="6 7">KSK16Y-1</strain>
    </source>
</reference>
<keyword evidence="7" id="KW-1185">Reference proteome</keyword>
<comment type="caution">
    <text evidence="6">The sequence shown here is derived from an EMBL/GenBank/DDBJ whole genome shotgun (WGS) entry which is preliminary data.</text>
</comment>